<dbReference type="EC" id="2.4.-.-" evidence="2"/>
<name>A0ABV8SCK9_9BACL</name>
<gene>
    <name evidence="2" type="ORF">ACFO1S_14430</name>
</gene>
<reference evidence="3" key="1">
    <citation type="journal article" date="2019" name="Int. J. Syst. Evol. Microbiol.">
        <title>The Global Catalogue of Microorganisms (GCM) 10K type strain sequencing project: providing services to taxonomists for standard genome sequencing and annotation.</title>
        <authorList>
            <consortium name="The Broad Institute Genomics Platform"/>
            <consortium name="The Broad Institute Genome Sequencing Center for Infectious Disease"/>
            <person name="Wu L."/>
            <person name="Ma J."/>
        </authorList>
    </citation>
    <scope>NUCLEOTIDE SEQUENCE [LARGE SCALE GENOMIC DNA]</scope>
    <source>
        <strain evidence="3">CGMCC 4.1641</strain>
    </source>
</reference>
<dbReference type="Proteomes" id="UP001595755">
    <property type="component" value="Unassembled WGS sequence"/>
</dbReference>
<evidence type="ECO:0000313" key="3">
    <source>
        <dbReference type="Proteomes" id="UP001595755"/>
    </source>
</evidence>
<evidence type="ECO:0000313" key="2">
    <source>
        <dbReference type="EMBL" id="MFC4304623.1"/>
    </source>
</evidence>
<dbReference type="Pfam" id="PF00534">
    <property type="entry name" value="Glycos_transf_1"/>
    <property type="match status" value="1"/>
</dbReference>
<dbReference type="EMBL" id="JBHSED010000031">
    <property type="protein sequence ID" value="MFC4304623.1"/>
    <property type="molecule type" value="Genomic_DNA"/>
</dbReference>
<organism evidence="2 3">
    <name type="scientific">Cohnella boryungensis</name>
    <dbReference type="NCBI Taxonomy" id="768479"/>
    <lineage>
        <taxon>Bacteria</taxon>
        <taxon>Bacillati</taxon>
        <taxon>Bacillota</taxon>
        <taxon>Bacilli</taxon>
        <taxon>Bacillales</taxon>
        <taxon>Paenibacillaceae</taxon>
        <taxon>Cohnella</taxon>
    </lineage>
</organism>
<dbReference type="InterPro" id="IPR001296">
    <property type="entry name" value="Glyco_trans_1"/>
</dbReference>
<dbReference type="SUPFAM" id="SSF53756">
    <property type="entry name" value="UDP-Glycosyltransferase/glycogen phosphorylase"/>
    <property type="match status" value="1"/>
</dbReference>
<accession>A0ABV8SCK9</accession>
<proteinExistence type="predicted"/>
<dbReference type="CDD" id="cd03801">
    <property type="entry name" value="GT4_PimA-like"/>
    <property type="match status" value="1"/>
</dbReference>
<dbReference type="PANTHER" id="PTHR46656">
    <property type="entry name" value="PUTATIVE-RELATED"/>
    <property type="match status" value="1"/>
</dbReference>
<keyword evidence="2" id="KW-0328">Glycosyltransferase</keyword>
<evidence type="ECO:0000259" key="1">
    <source>
        <dbReference type="Pfam" id="PF00534"/>
    </source>
</evidence>
<dbReference type="Gene3D" id="3.40.50.2000">
    <property type="entry name" value="Glycogen Phosphorylase B"/>
    <property type="match status" value="1"/>
</dbReference>
<feature type="domain" description="Glycosyl transferase family 1" evidence="1">
    <location>
        <begin position="177"/>
        <end position="293"/>
    </location>
</feature>
<protein>
    <submittedName>
        <fullName evidence="2">Glycosyltransferase family 4 protein</fullName>
        <ecNumber evidence="2">2.4.-.-</ecNumber>
    </submittedName>
</protein>
<keyword evidence="2" id="KW-0808">Transferase</keyword>
<keyword evidence="3" id="KW-1185">Reference proteome</keyword>
<sequence length="383" mass="43259">MSQVVPGVNLIGYAKYEMGIGESCRLAARALSAVNVPFGMLDYSGGNMSHRGEYSWSYREIEAPIYPVNLFHINADQMGLAYATLGRDWFEDRVNIGYWHWELPEFPDEFAEGFRHVHEVWVPSAFVRDSLIRKSPVPVMVIPHGIHVEVPSDAGRNRFDLPERKFLFLCMYDTFSYSSRKNPSAVLKAYRYAVQRLGLPAGLVIKMNNPQKTEVDNLRREAEGLPAVRIIDRVLSRSEANALLNCADCYISLHRAEGFGLPIAEAMYLGKPVIATNWSGNTDFMSSENSGTVGCKLMRIGTHYGPYKAHQIWAEPDEEHAVHLMRKAVYDEAWRKRIASNGRETIRARFSPEVSGEAMRGRLSALSAKLLQRTEESRLPSSK</sequence>
<comment type="caution">
    <text evidence="2">The sequence shown here is derived from an EMBL/GenBank/DDBJ whole genome shotgun (WGS) entry which is preliminary data.</text>
</comment>
<dbReference type="GO" id="GO:0016757">
    <property type="term" value="F:glycosyltransferase activity"/>
    <property type="evidence" value="ECO:0007669"/>
    <property type="project" value="UniProtKB-KW"/>
</dbReference>
<dbReference type="PANTHER" id="PTHR46656:SF3">
    <property type="entry name" value="PUTATIVE-RELATED"/>
    <property type="match status" value="1"/>
</dbReference>